<dbReference type="InterPro" id="IPR000917">
    <property type="entry name" value="Sulfatase_N"/>
</dbReference>
<dbReference type="SUPFAM" id="SSF53649">
    <property type="entry name" value="Alkaline phosphatase-like"/>
    <property type="match status" value="1"/>
</dbReference>
<dbReference type="Pfam" id="PF00884">
    <property type="entry name" value="Sulfatase"/>
    <property type="match status" value="1"/>
</dbReference>
<proteinExistence type="inferred from homology"/>
<dbReference type="PANTHER" id="PTHR42693">
    <property type="entry name" value="ARYLSULFATASE FAMILY MEMBER"/>
    <property type="match status" value="1"/>
</dbReference>
<keyword evidence="4" id="KW-0106">Calcium</keyword>
<gene>
    <name evidence="6" type="ORF">FHK87_15880</name>
</gene>
<keyword evidence="3" id="KW-0378">Hydrolase</keyword>
<name>A0A504JA34_9FLAO</name>
<dbReference type="Proteomes" id="UP000315540">
    <property type="component" value="Unassembled WGS sequence"/>
</dbReference>
<dbReference type="InterPro" id="IPR017850">
    <property type="entry name" value="Alkaline_phosphatase_core_sf"/>
</dbReference>
<keyword evidence="2" id="KW-0479">Metal-binding</keyword>
<dbReference type="AlphaFoldDB" id="A0A504JA34"/>
<evidence type="ECO:0000313" key="6">
    <source>
        <dbReference type="EMBL" id="TPN84413.1"/>
    </source>
</evidence>
<keyword evidence="7" id="KW-1185">Reference proteome</keyword>
<dbReference type="GO" id="GO:0046872">
    <property type="term" value="F:metal ion binding"/>
    <property type="evidence" value="ECO:0007669"/>
    <property type="project" value="UniProtKB-KW"/>
</dbReference>
<dbReference type="PROSITE" id="PS51257">
    <property type="entry name" value="PROKAR_LIPOPROTEIN"/>
    <property type="match status" value="1"/>
</dbReference>
<evidence type="ECO:0000259" key="5">
    <source>
        <dbReference type="Pfam" id="PF00884"/>
    </source>
</evidence>
<dbReference type="PROSITE" id="PS00149">
    <property type="entry name" value="SULFATASE_2"/>
    <property type="match status" value="1"/>
</dbReference>
<dbReference type="RefSeq" id="WP_140594749.1">
    <property type="nucleotide sequence ID" value="NZ_VFWZ01000005.1"/>
</dbReference>
<dbReference type="Gene3D" id="3.40.720.10">
    <property type="entry name" value="Alkaline Phosphatase, subunit A"/>
    <property type="match status" value="1"/>
</dbReference>
<evidence type="ECO:0000256" key="3">
    <source>
        <dbReference type="ARBA" id="ARBA00022801"/>
    </source>
</evidence>
<dbReference type="OrthoDB" id="1390125at2"/>
<sequence>MSKNKTITYKLTNKVLLRTLAFVVIIFFTVSCKETSKAEKQSQESNLTKKDERPNIVLILCDDLGYADVGFNGAKDILTPAIDTLANNGTIFTSAYVAHPFCGPSRAALMTGRYPHNIGSQYNLPRAHNNDQKGISIKEPFISKVLNKAGYYTGAIGKWHLGTVSKYHPNNRGFDHFFGFLGGGHNYFPEQFKVAYQKEKEKGNDKIWEYITPLEENGADIDETEYITDALSREAQNFINQASKKESPFFLYLSYNAPHTPLEAKDEDLEVYAHIENKNRRIYAAMVHAIDRGVGKLVSSLQKTGELENTLIVFLSDNGGRTDKGGMNTPLRGRKGNTLEGGIRVPMFFHWPKNVPKGKTYQHPVSALDFYPTFVKLAKAEMPKNKIIDGKDIWYDFIQGKKTRPEEPIFTLRHRTGSNEVGIRLNNWKAYKGERTPWKLYNIVNDIEEKNDLSEQHPEVLEQLVAKSNQWAKTHIEPKWFHDKKTEENWSTLNMPNFEETFTVE</sequence>
<dbReference type="Gene3D" id="3.30.1120.10">
    <property type="match status" value="1"/>
</dbReference>
<evidence type="ECO:0000256" key="1">
    <source>
        <dbReference type="ARBA" id="ARBA00008779"/>
    </source>
</evidence>
<evidence type="ECO:0000256" key="4">
    <source>
        <dbReference type="ARBA" id="ARBA00022837"/>
    </source>
</evidence>
<dbReference type="InterPro" id="IPR050738">
    <property type="entry name" value="Sulfatase"/>
</dbReference>
<organism evidence="6 7">
    <name type="scientific">Aquimarina algicola</name>
    <dbReference type="NCBI Taxonomy" id="2589995"/>
    <lineage>
        <taxon>Bacteria</taxon>
        <taxon>Pseudomonadati</taxon>
        <taxon>Bacteroidota</taxon>
        <taxon>Flavobacteriia</taxon>
        <taxon>Flavobacteriales</taxon>
        <taxon>Flavobacteriaceae</taxon>
        <taxon>Aquimarina</taxon>
    </lineage>
</organism>
<accession>A0A504JA34</accession>
<feature type="domain" description="Sulfatase N-terminal" evidence="5">
    <location>
        <begin position="54"/>
        <end position="379"/>
    </location>
</feature>
<dbReference type="PANTHER" id="PTHR42693:SF33">
    <property type="entry name" value="ARYLSULFATASE"/>
    <property type="match status" value="1"/>
</dbReference>
<evidence type="ECO:0000313" key="7">
    <source>
        <dbReference type="Proteomes" id="UP000315540"/>
    </source>
</evidence>
<dbReference type="InterPro" id="IPR024607">
    <property type="entry name" value="Sulfatase_CS"/>
</dbReference>
<evidence type="ECO:0000256" key="2">
    <source>
        <dbReference type="ARBA" id="ARBA00022723"/>
    </source>
</evidence>
<dbReference type="GO" id="GO:0004065">
    <property type="term" value="F:arylsulfatase activity"/>
    <property type="evidence" value="ECO:0007669"/>
    <property type="project" value="TreeGrafter"/>
</dbReference>
<dbReference type="EMBL" id="VFWZ01000005">
    <property type="protein sequence ID" value="TPN84413.1"/>
    <property type="molecule type" value="Genomic_DNA"/>
</dbReference>
<protein>
    <submittedName>
        <fullName evidence="6">Sulfatase</fullName>
    </submittedName>
</protein>
<comment type="similarity">
    <text evidence="1">Belongs to the sulfatase family.</text>
</comment>
<comment type="caution">
    <text evidence="6">The sequence shown here is derived from an EMBL/GenBank/DDBJ whole genome shotgun (WGS) entry which is preliminary data.</text>
</comment>
<reference evidence="6 7" key="1">
    <citation type="submission" date="2019-06" db="EMBL/GenBank/DDBJ databases">
        <authorList>
            <person name="Meng X."/>
        </authorList>
    </citation>
    <scope>NUCLEOTIDE SEQUENCE [LARGE SCALE GENOMIC DNA]</scope>
    <source>
        <strain evidence="6 7">M625</strain>
    </source>
</reference>